<feature type="domain" description="Alanine dehydrogenase/pyridine nucleotide transhydrogenase N-terminal" evidence="11">
    <location>
        <begin position="4"/>
        <end position="136"/>
    </location>
</feature>
<dbReference type="UniPathway" id="UPA00527">
    <property type="reaction ID" value="UER00585"/>
</dbReference>
<evidence type="ECO:0000256" key="3">
    <source>
        <dbReference type="ARBA" id="ARBA00012897"/>
    </source>
</evidence>
<dbReference type="GO" id="GO:0042853">
    <property type="term" value="P:L-alanine catabolic process"/>
    <property type="evidence" value="ECO:0007669"/>
    <property type="project" value="UniProtKB-UniPathway"/>
</dbReference>
<evidence type="ECO:0000256" key="6">
    <source>
        <dbReference type="PIRNR" id="PIRNR000183"/>
    </source>
</evidence>
<evidence type="ECO:0000256" key="1">
    <source>
        <dbReference type="ARBA" id="ARBA00005206"/>
    </source>
</evidence>
<dbReference type="InterPro" id="IPR007886">
    <property type="entry name" value="AlaDH/PNT_N"/>
</dbReference>
<feature type="binding site" evidence="9">
    <location>
        <position position="133"/>
    </location>
    <ligand>
        <name>NAD(+)</name>
        <dbReference type="ChEBI" id="CHEBI:57540"/>
    </ligand>
</feature>
<feature type="binding site" evidence="9">
    <location>
        <begin position="266"/>
        <end position="269"/>
    </location>
    <ligand>
        <name>NAD(+)</name>
        <dbReference type="ChEBI" id="CHEBI:57540"/>
    </ligand>
</feature>
<proteinExistence type="inferred from homology"/>
<dbReference type="SMART" id="SM01002">
    <property type="entry name" value="AlaDh_PNT_C"/>
    <property type="match status" value="1"/>
</dbReference>
<dbReference type="EMBL" id="VIGD01000024">
    <property type="protein sequence ID" value="TQE88848.1"/>
    <property type="molecule type" value="Genomic_DNA"/>
</dbReference>
<dbReference type="InterPro" id="IPR036291">
    <property type="entry name" value="NAD(P)-bd_dom_sf"/>
</dbReference>
<dbReference type="GO" id="GO:0000286">
    <property type="term" value="F:alanine dehydrogenase activity"/>
    <property type="evidence" value="ECO:0007669"/>
    <property type="project" value="UniProtKB-UniRule"/>
</dbReference>
<dbReference type="PANTHER" id="PTHR42795:SF1">
    <property type="entry name" value="ALANINE DEHYDROGENASE"/>
    <property type="match status" value="1"/>
</dbReference>
<reference evidence="12 13" key="1">
    <citation type="submission" date="2019-06" db="EMBL/GenBank/DDBJ databases">
        <title>Genome sequence of Ureibacillus terrenus.</title>
        <authorList>
            <person name="Maclea K.S."/>
            <person name="Simoes M."/>
        </authorList>
    </citation>
    <scope>NUCLEOTIDE SEQUENCE [LARGE SCALE GENOMIC DNA]</scope>
    <source>
        <strain evidence="12 13">ATCC BAA-384</strain>
    </source>
</reference>
<dbReference type="InterPro" id="IPR007698">
    <property type="entry name" value="AlaDH/PNT_NAD(H)-bd"/>
</dbReference>
<comment type="caution">
    <text evidence="12">The sequence shown here is derived from an EMBL/GenBank/DDBJ whole genome shotgun (WGS) entry which is preliminary data.</text>
</comment>
<keyword evidence="9" id="KW-0547">Nucleotide-binding</keyword>
<feature type="binding site" evidence="8">
    <location>
        <position position="15"/>
    </location>
    <ligand>
        <name>substrate</name>
    </ligand>
</feature>
<evidence type="ECO:0000313" key="12">
    <source>
        <dbReference type="EMBL" id="TQE88848.1"/>
    </source>
</evidence>
<dbReference type="SUPFAM" id="SSF52283">
    <property type="entry name" value="Formate/glycerate dehydrogenase catalytic domain-like"/>
    <property type="match status" value="1"/>
</dbReference>
<feature type="binding site" evidence="9">
    <location>
        <position position="219"/>
    </location>
    <ligand>
        <name>NAD(+)</name>
        <dbReference type="ChEBI" id="CHEBI:57540"/>
    </ligand>
</feature>
<evidence type="ECO:0000256" key="9">
    <source>
        <dbReference type="PIRSR" id="PIRSR000183-3"/>
    </source>
</evidence>
<accession>A0A540UWI6</accession>
<dbReference type="AlphaFoldDB" id="A0A540UWI6"/>
<dbReference type="GO" id="GO:0000166">
    <property type="term" value="F:nucleotide binding"/>
    <property type="evidence" value="ECO:0007669"/>
    <property type="project" value="UniProtKB-KW"/>
</dbReference>
<feature type="binding site" evidence="9">
    <location>
        <begin position="238"/>
        <end position="239"/>
    </location>
    <ligand>
        <name>NAD(+)</name>
        <dbReference type="ChEBI" id="CHEBI:57540"/>
    </ligand>
</feature>
<organism evidence="12 13">
    <name type="scientific">Ureibacillus terrenus</name>
    <dbReference type="NCBI Taxonomy" id="118246"/>
    <lineage>
        <taxon>Bacteria</taxon>
        <taxon>Bacillati</taxon>
        <taxon>Bacillota</taxon>
        <taxon>Bacilli</taxon>
        <taxon>Bacillales</taxon>
        <taxon>Caryophanaceae</taxon>
        <taxon>Ureibacillus</taxon>
    </lineage>
</organism>
<dbReference type="EC" id="1.4.1.1" evidence="3 6"/>
<dbReference type="PANTHER" id="PTHR42795">
    <property type="entry name" value="ALANINE DEHYDROGENASE"/>
    <property type="match status" value="1"/>
</dbReference>
<keyword evidence="13" id="KW-1185">Reference proteome</keyword>
<name>A0A540UWI6_9BACL</name>
<feature type="active site" description="Proton donor/acceptor" evidence="7">
    <location>
        <position position="95"/>
    </location>
</feature>
<dbReference type="GO" id="GO:0005886">
    <property type="term" value="C:plasma membrane"/>
    <property type="evidence" value="ECO:0007669"/>
    <property type="project" value="TreeGrafter"/>
</dbReference>
<keyword evidence="5 6" id="KW-0520">NAD</keyword>
<evidence type="ECO:0000259" key="10">
    <source>
        <dbReference type="SMART" id="SM01002"/>
    </source>
</evidence>
<dbReference type="PIRSF" id="PIRSF000183">
    <property type="entry name" value="Alanine_dh"/>
    <property type="match status" value="1"/>
</dbReference>
<dbReference type="Pfam" id="PF05222">
    <property type="entry name" value="AlaDh_PNT_N"/>
    <property type="match status" value="1"/>
</dbReference>
<gene>
    <name evidence="12" type="primary">ald</name>
    <name evidence="12" type="ORF">FKZ59_13275</name>
</gene>
<evidence type="ECO:0000256" key="4">
    <source>
        <dbReference type="ARBA" id="ARBA00023002"/>
    </source>
</evidence>
<dbReference type="SUPFAM" id="SSF51735">
    <property type="entry name" value="NAD(P)-binding Rossmann-fold domains"/>
    <property type="match status" value="1"/>
</dbReference>
<dbReference type="Proteomes" id="UP000315753">
    <property type="component" value="Unassembled WGS sequence"/>
</dbReference>
<dbReference type="FunFam" id="3.40.50.720:FF:000049">
    <property type="entry name" value="Alanine dehydrogenase"/>
    <property type="match status" value="1"/>
</dbReference>
<feature type="binding site" evidence="9">
    <location>
        <position position="197"/>
    </location>
    <ligand>
        <name>NAD(+)</name>
        <dbReference type="ChEBI" id="CHEBI:57540"/>
    </ligand>
</feature>
<dbReference type="Gene3D" id="3.40.50.720">
    <property type="entry name" value="NAD(P)-binding Rossmann-like Domain"/>
    <property type="match status" value="2"/>
</dbReference>
<dbReference type="Pfam" id="PF01262">
    <property type="entry name" value="AlaDh_PNT_C"/>
    <property type="match status" value="1"/>
</dbReference>
<dbReference type="RefSeq" id="WP_141603240.1">
    <property type="nucleotide sequence ID" value="NZ_JARMSC010000039.1"/>
</dbReference>
<evidence type="ECO:0000259" key="11">
    <source>
        <dbReference type="SMART" id="SM01003"/>
    </source>
</evidence>
<dbReference type="InterPro" id="IPR008141">
    <property type="entry name" value="Ala_DH"/>
</dbReference>
<dbReference type="SMART" id="SM01003">
    <property type="entry name" value="AlaDh_PNT_N"/>
    <property type="match status" value="1"/>
</dbReference>
<feature type="binding site" evidence="9">
    <location>
        <position position="279"/>
    </location>
    <ligand>
        <name>NAD(+)</name>
        <dbReference type="ChEBI" id="CHEBI:57540"/>
    </ligand>
</feature>
<keyword evidence="4 6" id="KW-0560">Oxidoreductase</keyword>
<evidence type="ECO:0000256" key="8">
    <source>
        <dbReference type="PIRSR" id="PIRSR000183-2"/>
    </source>
</evidence>
<sequence>MIIGVPKEIKDNENRVSLTPAGAYDLVHSGHTVLVETGAGAGSGFSDEDYIAVGAKIVPSAREAWEAEMVMKVKEPLPSEYGYFRKGQILFTFLHLAAEPELTKALMEKGVVAIAYETIQLDDGSLPVLTPMSEVAGRMSVQIGAHFLENHAGGKGLLLGGVPGVAPANVVIIGGGVVGTNAAKMALGLGADVTILDTNVNRLRQLNDLFDGKAKTCISNRFNLEEQVKRADLLIGAVLIPGARTPRIVSENMVKQMKEGSVIIDVAVDQGGAIETIDRITTHSNPVYVKHGVIHYAVANIPGAVARTSTMALSNVTVPYALQIANKGYEQAIFDNPALAKGLNVISGKVTYKAVAEAHNLPYTPLEEALGVTIG</sequence>
<evidence type="ECO:0000256" key="2">
    <source>
        <dbReference type="ARBA" id="ARBA00005689"/>
    </source>
</evidence>
<dbReference type="InterPro" id="IPR008143">
    <property type="entry name" value="Ala_DH/PNT_CS2"/>
</dbReference>
<dbReference type="OrthoDB" id="9804592at2"/>
<feature type="active site" description="Proton donor/acceptor" evidence="7">
    <location>
        <position position="269"/>
    </location>
</feature>
<comment type="pathway">
    <text evidence="1">Amino-acid degradation; L-alanine degradation via dehydrogenase pathway; NH(3) and pyruvate from L-alanine: step 1/1.</text>
</comment>
<comment type="catalytic activity">
    <reaction evidence="6">
        <text>L-alanine + NAD(+) + H2O = pyruvate + NH4(+) + NADH + H(+)</text>
        <dbReference type="Rhea" id="RHEA:18405"/>
        <dbReference type="ChEBI" id="CHEBI:15361"/>
        <dbReference type="ChEBI" id="CHEBI:15377"/>
        <dbReference type="ChEBI" id="CHEBI:15378"/>
        <dbReference type="ChEBI" id="CHEBI:28938"/>
        <dbReference type="ChEBI" id="CHEBI:57540"/>
        <dbReference type="ChEBI" id="CHEBI:57945"/>
        <dbReference type="ChEBI" id="CHEBI:57972"/>
        <dbReference type="EC" id="1.4.1.1"/>
    </reaction>
</comment>
<evidence type="ECO:0000313" key="13">
    <source>
        <dbReference type="Proteomes" id="UP000315753"/>
    </source>
</evidence>
<feature type="binding site" evidence="8">
    <location>
        <position position="74"/>
    </location>
    <ligand>
        <name>substrate</name>
    </ligand>
</feature>
<evidence type="ECO:0000256" key="7">
    <source>
        <dbReference type="PIRSR" id="PIRSR000183-1"/>
    </source>
</evidence>
<evidence type="ECO:0000256" key="5">
    <source>
        <dbReference type="ARBA" id="ARBA00023027"/>
    </source>
</evidence>
<dbReference type="CDD" id="cd05305">
    <property type="entry name" value="L-AlaDH"/>
    <property type="match status" value="1"/>
</dbReference>
<feature type="binding site" evidence="9">
    <location>
        <position position="202"/>
    </location>
    <ligand>
        <name>NAD(+)</name>
        <dbReference type="ChEBI" id="CHEBI:57540"/>
    </ligand>
</feature>
<dbReference type="PROSITE" id="PS00837">
    <property type="entry name" value="ALADH_PNT_2"/>
    <property type="match status" value="1"/>
</dbReference>
<protein>
    <recommendedName>
        <fullName evidence="3 6">Alanine dehydrogenase</fullName>
        <ecNumber evidence="3 6">1.4.1.1</ecNumber>
    </recommendedName>
</protein>
<comment type="similarity">
    <text evidence="2 6">Belongs to the AlaDH/PNT family.</text>
</comment>
<dbReference type="NCBIfam" id="TIGR00518">
    <property type="entry name" value="alaDH"/>
    <property type="match status" value="1"/>
</dbReference>
<feature type="domain" description="Alanine dehydrogenase/pyridine nucleotide transhydrogenase NAD(H)-binding" evidence="10">
    <location>
        <begin position="148"/>
        <end position="297"/>
    </location>
</feature>